<dbReference type="RefSeq" id="WP_008761439.1">
    <property type="nucleotide sequence ID" value="NZ_CP072224.1"/>
</dbReference>
<feature type="transmembrane region" description="Helical" evidence="7">
    <location>
        <begin position="114"/>
        <end position="130"/>
    </location>
</feature>
<evidence type="ECO:0000313" key="12">
    <source>
        <dbReference type="Proteomes" id="UP000436825"/>
    </source>
</evidence>
<comment type="similarity">
    <text evidence="2">Belongs to the acyltransferase 3 family.</text>
</comment>
<keyword evidence="10" id="KW-0012">Acyltransferase</keyword>
<dbReference type="Proteomes" id="UP000283616">
    <property type="component" value="Unassembled WGS sequence"/>
</dbReference>
<evidence type="ECO:0000256" key="7">
    <source>
        <dbReference type="SAM" id="Phobius"/>
    </source>
</evidence>
<comment type="subcellular location">
    <subcellularLocation>
        <location evidence="1">Cell membrane</location>
        <topology evidence="1">Multi-pass membrane protein</topology>
    </subcellularLocation>
</comment>
<evidence type="ECO:0000256" key="4">
    <source>
        <dbReference type="ARBA" id="ARBA00022692"/>
    </source>
</evidence>
<feature type="domain" description="Acyltransferase 3" evidence="8">
    <location>
        <begin position="6"/>
        <end position="316"/>
    </location>
</feature>
<dbReference type="AlphaFoldDB" id="A0A415M2J9"/>
<dbReference type="EMBL" id="WCRW01000004">
    <property type="protein sequence ID" value="KAB4457291.1"/>
    <property type="molecule type" value="Genomic_DNA"/>
</dbReference>
<organism evidence="10 11">
    <name type="scientific">Bacteroides thetaiotaomicron</name>
    <dbReference type="NCBI Taxonomy" id="818"/>
    <lineage>
        <taxon>Bacteria</taxon>
        <taxon>Pseudomonadati</taxon>
        <taxon>Bacteroidota</taxon>
        <taxon>Bacteroidia</taxon>
        <taxon>Bacteroidales</taxon>
        <taxon>Bacteroidaceae</taxon>
        <taxon>Bacteroides</taxon>
    </lineage>
</organism>
<accession>A0A415M2J9</accession>
<sequence>MKERYNYIDYSKAFAILLVITGHICLFCINRGNVNNADNMRIYSWLTVFQMPLFFFLSGIVIKHKDYSIKETIKHLYKKTRQLLVPFFLFGTIFTLFIHQGFCEFITPVMKQGYWYLLVLFELYLIYYFFNPISLLCKSKMFSFVVDLIFIVLLYSMLQLLNKGVDLNSSCWQNYLSLIQVKRYAPFFFVAIFLRKYDAVNTLFNNKYIMLASLLIAVITELLKCFNFNIHAIGYWLPWIYIVLSISIIMKLEVLDNKMTQLLSFIGAHTLDVYVLHFFIVRSISMAFLCSYFDNYNYLILELLIISPISILIAVISVYIGRVIRANKRIESFIFFR</sequence>
<evidence type="ECO:0000256" key="6">
    <source>
        <dbReference type="ARBA" id="ARBA00023136"/>
    </source>
</evidence>
<feature type="transmembrane region" description="Helical" evidence="7">
    <location>
        <begin position="296"/>
        <end position="320"/>
    </location>
</feature>
<feature type="transmembrane region" description="Helical" evidence="7">
    <location>
        <begin position="42"/>
        <end position="62"/>
    </location>
</feature>
<reference evidence="10 11" key="1">
    <citation type="submission" date="2018-08" db="EMBL/GenBank/DDBJ databases">
        <title>A genome reference for cultivated species of the human gut microbiota.</title>
        <authorList>
            <person name="Zou Y."/>
            <person name="Xue W."/>
            <person name="Luo G."/>
        </authorList>
    </citation>
    <scope>NUCLEOTIDE SEQUENCE [LARGE SCALE GENOMIC DNA]</scope>
    <source>
        <strain evidence="10 11">AF37-12</strain>
    </source>
</reference>
<keyword evidence="3" id="KW-1003">Cell membrane</keyword>
<comment type="caution">
    <text evidence="10">The sequence shown here is derived from an EMBL/GenBank/DDBJ whole genome shotgun (WGS) entry which is preliminary data.</text>
</comment>
<keyword evidence="6 7" id="KW-0472">Membrane</keyword>
<keyword evidence="5 7" id="KW-1133">Transmembrane helix</keyword>
<dbReference type="InterPro" id="IPR002656">
    <property type="entry name" value="Acyl_transf_3_dom"/>
</dbReference>
<evidence type="ECO:0000313" key="10">
    <source>
        <dbReference type="EMBL" id="RHL61164.1"/>
    </source>
</evidence>
<evidence type="ECO:0000313" key="11">
    <source>
        <dbReference type="Proteomes" id="UP000283616"/>
    </source>
</evidence>
<feature type="transmembrane region" description="Helical" evidence="7">
    <location>
        <begin position="142"/>
        <end position="161"/>
    </location>
</feature>
<feature type="transmembrane region" description="Helical" evidence="7">
    <location>
        <begin position="209"/>
        <end position="230"/>
    </location>
</feature>
<dbReference type="GO" id="GO:0016413">
    <property type="term" value="F:O-acetyltransferase activity"/>
    <property type="evidence" value="ECO:0007669"/>
    <property type="project" value="TreeGrafter"/>
</dbReference>
<dbReference type="Proteomes" id="UP000436825">
    <property type="component" value="Unassembled WGS sequence"/>
</dbReference>
<reference evidence="9 12" key="2">
    <citation type="journal article" date="2019" name="Nat. Med.">
        <title>A library of human gut bacterial isolates paired with longitudinal multiomics data enables mechanistic microbiome research.</title>
        <authorList>
            <person name="Poyet M."/>
            <person name="Groussin M."/>
            <person name="Gibbons S.M."/>
            <person name="Avila-Pacheco J."/>
            <person name="Jiang X."/>
            <person name="Kearney S.M."/>
            <person name="Perrotta A.R."/>
            <person name="Berdy B."/>
            <person name="Zhao S."/>
            <person name="Lieberman T.D."/>
            <person name="Swanson P.K."/>
            <person name="Smith M."/>
            <person name="Roesemann S."/>
            <person name="Alexander J.E."/>
            <person name="Rich S.A."/>
            <person name="Livny J."/>
            <person name="Vlamakis H."/>
            <person name="Clish C."/>
            <person name="Bullock K."/>
            <person name="Deik A."/>
            <person name="Scott J."/>
            <person name="Pierce K.A."/>
            <person name="Xavier R.J."/>
            <person name="Alm E.J."/>
        </authorList>
    </citation>
    <scope>NUCLEOTIDE SEQUENCE [LARGE SCALE GENOMIC DNA]</scope>
    <source>
        <strain evidence="9 12">BIOML-A160</strain>
    </source>
</reference>
<feature type="transmembrane region" description="Helical" evidence="7">
    <location>
        <begin position="83"/>
        <end position="102"/>
    </location>
</feature>
<dbReference type="PANTHER" id="PTHR40074:SF2">
    <property type="entry name" value="O-ACETYLTRANSFERASE WECH"/>
    <property type="match status" value="1"/>
</dbReference>
<gene>
    <name evidence="10" type="ORF">DW011_07995</name>
    <name evidence="9" type="ORF">GAN75_07845</name>
</gene>
<keyword evidence="10" id="KW-0808">Transferase</keyword>
<feature type="transmembrane region" description="Helical" evidence="7">
    <location>
        <begin position="12"/>
        <end position="30"/>
    </location>
</feature>
<dbReference type="PANTHER" id="PTHR40074">
    <property type="entry name" value="O-ACETYLTRANSFERASE WECH"/>
    <property type="match status" value="1"/>
</dbReference>
<feature type="transmembrane region" description="Helical" evidence="7">
    <location>
        <begin position="181"/>
        <end position="197"/>
    </location>
</feature>
<evidence type="ECO:0000256" key="2">
    <source>
        <dbReference type="ARBA" id="ARBA00007400"/>
    </source>
</evidence>
<dbReference type="GO" id="GO:0005886">
    <property type="term" value="C:plasma membrane"/>
    <property type="evidence" value="ECO:0007669"/>
    <property type="project" value="UniProtKB-SubCell"/>
</dbReference>
<evidence type="ECO:0000259" key="8">
    <source>
        <dbReference type="Pfam" id="PF01757"/>
    </source>
</evidence>
<evidence type="ECO:0000256" key="1">
    <source>
        <dbReference type="ARBA" id="ARBA00004651"/>
    </source>
</evidence>
<protein>
    <submittedName>
        <fullName evidence="10">Acyltransferase</fullName>
    </submittedName>
</protein>
<feature type="transmembrane region" description="Helical" evidence="7">
    <location>
        <begin position="236"/>
        <end position="255"/>
    </location>
</feature>
<dbReference type="Pfam" id="PF01757">
    <property type="entry name" value="Acyl_transf_3"/>
    <property type="match status" value="1"/>
</dbReference>
<evidence type="ECO:0000313" key="9">
    <source>
        <dbReference type="EMBL" id="KAB4457291.1"/>
    </source>
</evidence>
<dbReference type="GO" id="GO:0009246">
    <property type="term" value="P:enterobacterial common antigen biosynthetic process"/>
    <property type="evidence" value="ECO:0007669"/>
    <property type="project" value="TreeGrafter"/>
</dbReference>
<evidence type="ECO:0000256" key="5">
    <source>
        <dbReference type="ARBA" id="ARBA00022989"/>
    </source>
</evidence>
<feature type="transmembrane region" description="Helical" evidence="7">
    <location>
        <begin position="262"/>
        <end position="284"/>
    </location>
</feature>
<name>A0A415M2J9_BACT4</name>
<keyword evidence="4 7" id="KW-0812">Transmembrane</keyword>
<dbReference type="EMBL" id="QROV01000007">
    <property type="protein sequence ID" value="RHL61164.1"/>
    <property type="molecule type" value="Genomic_DNA"/>
</dbReference>
<proteinExistence type="inferred from homology"/>
<evidence type="ECO:0000256" key="3">
    <source>
        <dbReference type="ARBA" id="ARBA00022475"/>
    </source>
</evidence>